<dbReference type="OrthoDB" id="2968867at2"/>
<organism evidence="1 2">
    <name type="scientific">Fictibacillus phosphorivorans</name>
    <dbReference type="NCBI Taxonomy" id="1221500"/>
    <lineage>
        <taxon>Bacteria</taxon>
        <taxon>Bacillati</taxon>
        <taxon>Bacillota</taxon>
        <taxon>Bacilli</taxon>
        <taxon>Bacillales</taxon>
        <taxon>Fictibacillaceae</taxon>
        <taxon>Fictibacillus</taxon>
    </lineage>
</organism>
<reference evidence="2" key="1">
    <citation type="submission" date="2016-01" db="EMBL/GenBank/DDBJ databases">
        <title>Draft genome of Chromobacterium sp. F49.</title>
        <authorList>
            <person name="Hong K.W."/>
        </authorList>
    </citation>
    <scope>NUCLEOTIDE SEQUENCE [LARGE SCALE GENOMIC DNA]</scope>
    <source>
        <strain evidence="2">P7IIIA</strain>
    </source>
</reference>
<keyword evidence="2" id="KW-1185">Reference proteome</keyword>
<accession>A0A165N500</accession>
<dbReference type="InterPro" id="IPR025547">
    <property type="entry name" value="YtzH"/>
</dbReference>
<protein>
    <recommendedName>
        <fullName evidence="3">YtzH-like protein</fullName>
    </recommendedName>
</protein>
<evidence type="ECO:0000313" key="1">
    <source>
        <dbReference type="EMBL" id="KZE64624.1"/>
    </source>
</evidence>
<sequence>MPLNHNDQLHIIRDLLQDHYTDCAGSPSECAQLERLAAHLMQNGEVHEEVRNILTNINEYSHTGFTHQHLDEHITSHLPHLETWINTIQTHHPY</sequence>
<dbReference type="RefSeq" id="WP_066243890.1">
    <property type="nucleotide sequence ID" value="NZ_LRFC01000037.1"/>
</dbReference>
<evidence type="ECO:0000313" key="2">
    <source>
        <dbReference type="Proteomes" id="UP000076567"/>
    </source>
</evidence>
<dbReference type="Pfam" id="PF14165">
    <property type="entry name" value="YtzH"/>
    <property type="match status" value="1"/>
</dbReference>
<proteinExistence type="predicted"/>
<name>A0A165N500_9BACL</name>
<dbReference type="EMBL" id="LRFC01000037">
    <property type="protein sequence ID" value="KZE64624.1"/>
    <property type="molecule type" value="Genomic_DNA"/>
</dbReference>
<dbReference type="Proteomes" id="UP000076567">
    <property type="component" value="Unassembled WGS sequence"/>
</dbReference>
<comment type="caution">
    <text evidence="1">The sequence shown here is derived from an EMBL/GenBank/DDBJ whole genome shotgun (WGS) entry which is preliminary data.</text>
</comment>
<evidence type="ECO:0008006" key="3">
    <source>
        <dbReference type="Google" id="ProtNLM"/>
    </source>
</evidence>
<dbReference type="AlphaFoldDB" id="A0A165N500"/>
<gene>
    <name evidence="1" type="ORF">AWM68_10815</name>
</gene>